<organism evidence="2 3">
    <name type="scientific">Runella defluvii</name>
    <dbReference type="NCBI Taxonomy" id="370973"/>
    <lineage>
        <taxon>Bacteria</taxon>
        <taxon>Pseudomonadati</taxon>
        <taxon>Bacteroidota</taxon>
        <taxon>Cytophagia</taxon>
        <taxon>Cytophagales</taxon>
        <taxon>Spirosomataceae</taxon>
        <taxon>Runella</taxon>
    </lineage>
</organism>
<evidence type="ECO:0000259" key="1">
    <source>
        <dbReference type="PROSITE" id="PS51186"/>
    </source>
</evidence>
<comment type="caution">
    <text evidence="2">The sequence shown here is derived from an EMBL/GenBank/DDBJ whole genome shotgun (WGS) entry which is preliminary data.</text>
</comment>
<dbReference type="EMBL" id="JACIBY010000009">
    <property type="protein sequence ID" value="MBB3840026.1"/>
    <property type="molecule type" value="Genomic_DNA"/>
</dbReference>
<keyword evidence="2" id="KW-0808">Transferase</keyword>
<reference evidence="2 3" key="1">
    <citation type="submission" date="2020-08" db="EMBL/GenBank/DDBJ databases">
        <title>Genomic Encyclopedia of Type Strains, Phase IV (KMG-IV): sequencing the most valuable type-strain genomes for metagenomic binning, comparative biology and taxonomic classification.</title>
        <authorList>
            <person name="Goeker M."/>
        </authorList>
    </citation>
    <scope>NUCLEOTIDE SEQUENCE [LARGE SCALE GENOMIC DNA]</scope>
    <source>
        <strain evidence="2 3">DSM 17976</strain>
    </source>
</reference>
<protein>
    <submittedName>
        <fullName evidence="2">GNAT superfamily N-acetyltransferase</fullName>
    </submittedName>
</protein>
<feature type="domain" description="N-acetyltransferase" evidence="1">
    <location>
        <begin position="2"/>
        <end position="165"/>
    </location>
</feature>
<dbReference type="PROSITE" id="PS51186">
    <property type="entry name" value="GNAT"/>
    <property type="match status" value="1"/>
</dbReference>
<name>A0A7W5ZQ70_9BACT</name>
<dbReference type="PANTHER" id="PTHR43617:SF2">
    <property type="entry name" value="UPF0039 PROTEIN SLL0451"/>
    <property type="match status" value="1"/>
</dbReference>
<dbReference type="Proteomes" id="UP000541352">
    <property type="component" value="Unassembled WGS sequence"/>
</dbReference>
<evidence type="ECO:0000313" key="3">
    <source>
        <dbReference type="Proteomes" id="UP000541352"/>
    </source>
</evidence>
<dbReference type="RefSeq" id="WP_183976747.1">
    <property type="nucleotide sequence ID" value="NZ_JACIBY010000009.1"/>
</dbReference>
<dbReference type="CDD" id="cd04301">
    <property type="entry name" value="NAT_SF"/>
    <property type="match status" value="1"/>
</dbReference>
<dbReference type="SUPFAM" id="SSF55729">
    <property type="entry name" value="Acyl-CoA N-acyltransferases (Nat)"/>
    <property type="match status" value="1"/>
</dbReference>
<gene>
    <name evidence="2" type="ORF">FHS57_004039</name>
</gene>
<keyword evidence="3" id="KW-1185">Reference proteome</keyword>
<dbReference type="AlphaFoldDB" id="A0A7W5ZQ70"/>
<dbReference type="InterPro" id="IPR050276">
    <property type="entry name" value="MshD_Acetyltransferase"/>
</dbReference>
<evidence type="ECO:0000313" key="2">
    <source>
        <dbReference type="EMBL" id="MBB3840026.1"/>
    </source>
</evidence>
<dbReference type="GO" id="GO:0016747">
    <property type="term" value="F:acyltransferase activity, transferring groups other than amino-acyl groups"/>
    <property type="evidence" value="ECO:0007669"/>
    <property type="project" value="InterPro"/>
</dbReference>
<dbReference type="InterPro" id="IPR016181">
    <property type="entry name" value="Acyl_CoA_acyltransferase"/>
</dbReference>
<accession>A0A7W5ZQ70</accession>
<dbReference type="InterPro" id="IPR000182">
    <property type="entry name" value="GNAT_dom"/>
</dbReference>
<proteinExistence type="predicted"/>
<sequence>MLEISNVTTAELPEIQRIAYQTWPMTFGDILSPKQIDYMLDWMYSIPSLTAQIEEKGHVFLLIKENEEWLGYVSYELNYKNEPNTKIHKIYLLPASQGKGAGAALIRKVAEIATENNNSALLLNVNRYNKAVGFYEKMGFSIVGSEDIDIGDGFLMQDYIMAKPL</sequence>
<dbReference type="PANTHER" id="PTHR43617">
    <property type="entry name" value="L-AMINO ACID N-ACETYLTRANSFERASE"/>
    <property type="match status" value="1"/>
</dbReference>
<dbReference type="Gene3D" id="3.40.630.30">
    <property type="match status" value="1"/>
</dbReference>
<dbReference type="Pfam" id="PF00583">
    <property type="entry name" value="Acetyltransf_1"/>
    <property type="match status" value="1"/>
</dbReference>